<dbReference type="PANTHER" id="PTHR38731">
    <property type="entry name" value="LIPL45-RELATED LIPOPROTEIN-RELATED"/>
    <property type="match status" value="1"/>
</dbReference>
<dbReference type="PANTHER" id="PTHR38731:SF1">
    <property type="entry name" value="FECR PROTEIN DOMAIN-CONTAINING PROTEIN"/>
    <property type="match status" value="1"/>
</dbReference>
<organism evidence="2">
    <name type="scientific">uncultured Sulfurovum sp</name>
    <dbReference type="NCBI Taxonomy" id="269237"/>
    <lineage>
        <taxon>Bacteria</taxon>
        <taxon>Pseudomonadati</taxon>
        <taxon>Campylobacterota</taxon>
        <taxon>Epsilonproteobacteria</taxon>
        <taxon>Campylobacterales</taxon>
        <taxon>Sulfurovaceae</taxon>
        <taxon>Sulfurovum</taxon>
        <taxon>environmental samples</taxon>
    </lineage>
</organism>
<sequence length="139" mass="14993">MGKTLVLMVIVSNLLLASEGMVKKLKGKAEVERGKQVIVLKVGSRLQSSDTILTKPKSSVGITFDDGSRLALGSGTTLLINKFEFDPNKKKYDIDLDLKKGKAVFSSGKVGELAPESVKFRIPEGIIGIRGTKFAVEVK</sequence>
<name>A0A6S6TTG1_9BACT</name>
<dbReference type="Pfam" id="PF04773">
    <property type="entry name" value="FecR"/>
    <property type="match status" value="1"/>
</dbReference>
<protein>
    <recommendedName>
        <fullName evidence="1">FecR protein domain-containing protein</fullName>
    </recommendedName>
</protein>
<dbReference type="Gene3D" id="2.60.120.1440">
    <property type="match status" value="1"/>
</dbReference>
<reference evidence="2" key="1">
    <citation type="submission" date="2020-01" db="EMBL/GenBank/DDBJ databases">
        <authorList>
            <person name="Meier V. D."/>
            <person name="Meier V D."/>
        </authorList>
    </citation>
    <scope>NUCLEOTIDE SEQUENCE</scope>
    <source>
        <strain evidence="2">HLG_WM_MAG_02</strain>
    </source>
</reference>
<gene>
    <name evidence="2" type="ORF">HELGO_WM22831</name>
</gene>
<dbReference type="EMBL" id="CACVAZ010000171">
    <property type="protein sequence ID" value="CAA6824042.1"/>
    <property type="molecule type" value="Genomic_DNA"/>
</dbReference>
<dbReference type="InterPro" id="IPR006860">
    <property type="entry name" value="FecR"/>
</dbReference>
<evidence type="ECO:0000259" key="1">
    <source>
        <dbReference type="Pfam" id="PF04773"/>
    </source>
</evidence>
<dbReference type="AlphaFoldDB" id="A0A6S6TTG1"/>
<accession>A0A6S6TTG1</accession>
<feature type="domain" description="FecR protein" evidence="1">
    <location>
        <begin position="50"/>
        <end position="137"/>
    </location>
</feature>
<proteinExistence type="predicted"/>
<evidence type="ECO:0000313" key="2">
    <source>
        <dbReference type="EMBL" id="CAA6824042.1"/>
    </source>
</evidence>